<dbReference type="SUPFAM" id="SSF53474">
    <property type="entry name" value="alpha/beta-Hydrolases"/>
    <property type="match status" value="1"/>
</dbReference>
<gene>
    <name evidence="2" type="ORF">SAMN02745117_02184</name>
</gene>
<dbReference type="STRING" id="1122156.SAMN02745117_02184"/>
<dbReference type="Proteomes" id="UP000184327">
    <property type="component" value="Unassembled WGS sequence"/>
</dbReference>
<dbReference type="GO" id="GO:0016020">
    <property type="term" value="C:membrane"/>
    <property type="evidence" value="ECO:0007669"/>
    <property type="project" value="TreeGrafter"/>
</dbReference>
<dbReference type="PANTHER" id="PTHR43798:SF33">
    <property type="entry name" value="HYDROLASE, PUTATIVE (AFU_ORTHOLOGUE AFUA_2G14860)-RELATED"/>
    <property type="match status" value="1"/>
</dbReference>
<dbReference type="Gene3D" id="3.40.50.1820">
    <property type="entry name" value="alpha/beta hydrolase"/>
    <property type="match status" value="1"/>
</dbReference>
<protein>
    <submittedName>
        <fullName evidence="2">Pimeloyl-ACP methyl ester carboxylesterase</fullName>
    </submittedName>
</protein>
<name>A0A1M5CL09_9BURK</name>
<dbReference type="InterPro" id="IPR050266">
    <property type="entry name" value="AB_hydrolase_sf"/>
</dbReference>
<dbReference type="PANTHER" id="PTHR43798">
    <property type="entry name" value="MONOACYLGLYCEROL LIPASE"/>
    <property type="match status" value="1"/>
</dbReference>
<dbReference type="AlphaFoldDB" id="A0A1M5CL09"/>
<evidence type="ECO:0000313" key="3">
    <source>
        <dbReference type="Proteomes" id="UP000184327"/>
    </source>
</evidence>
<feature type="domain" description="AB hydrolase-1" evidence="1">
    <location>
        <begin position="54"/>
        <end position="311"/>
    </location>
</feature>
<proteinExistence type="predicted"/>
<dbReference type="EMBL" id="FQUZ01000028">
    <property type="protein sequence ID" value="SHF55366.1"/>
    <property type="molecule type" value="Genomic_DNA"/>
</dbReference>
<dbReference type="RefSeq" id="WP_073356718.1">
    <property type="nucleotide sequence ID" value="NZ_FQUZ01000028.1"/>
</dbReference>
<keyword evidence="3" id="KW-1185">Reference proteome</keyword>
<dbReference type="OrthoDB" id="8543939at2"/>
<sequence length="332" mass="36265">MTNNTEQQEPTLQFMPCAGASKESPHGPANAQTHRVAYWDWQSGDTAQPAQHLVLCVHGLTRTGRDFDELARHILRALPGRVRVVCPDVAGRGRSDWLADANQYQVPFYVGDMVQLLQFLASQAQQAGAPIQRLDWIGSSMGGLIGMGYSALPTPPVPIHSLVLNDIGPALEAEALQRINDYLGKMPRFDTVDEGADYLRTIAAGFGPHSRAQWLTLSQSQLRPLENGQFTLHYDPEVASLVQNMGPQVLTAGQELLWQIYDAITARTLLLRGQESDLLSAATAQAMQQRGPRARLAEFEGVGHAPTLVDAAQRDVVMDFLQQDGSPPPESA</sequence>
<organism evidence="2 3">
    <name type="scientific">Lampropedia hyalina DSM 16112</name>
    <dbReference type="NCBI Taxonomy" id="1122156"/>
    <lineage>
        <taxon>Bacteria</taxon>
        <taxon>Pseudomonadati</taxon>
        <taxon>Pseudomonadota</taxon>
        <taxon>Betaproteobacteria</taxon>
        <taxon>Burkholderiales</taxon>
        <taxon>Comamonadaceae</taxon>
        <taxon>Lampropedia</taxon>
    </lineage>
</organism>
<accession>A0A1M5CL09</accession>
<dbReference type="InterPro" id="IPR029058">
    <property type="entry name" value="AB_hydrolase_fold"/>
</dbReference>
<reference evidence="2 3" key="1">
    <citation type="submission" date="2016-11" db="EMBL/GenBank/DDBJ databases">
        <authorList>
            <person name="Jaros S."/>
            <person name="Januszkiewicz K."/>
            <person name="Wedrychowicz H."/>
        </authorList>
    </citation>
    <scope>NUCLEOTIDE SEQUENCE [LARGE SCALE GENOMIC DNA]</scope>
    <source>
        <strain evidence="2 3">DSM 16112</strain>
    </source>
</reference>
<evidence type="ECO:0000313" key="2">
    <source>
        <dbReference type="EMBL" id="SHF55366.1"/>
    </source>
</evidence>
<dbReference type="Pfam" id="PF12697">
    <property type="entry name" value="Abhydrolase_6"/>
    <property type="match status" value="1"/>
</dbReference>
<dbReference type="InterPro" id="IPR000073">
    <property type="entry name" value="AB_hydrolase_1"/>
</dbReference>
<evidence type="ECO:0000259" key="1">
    <source>
        <dbReference type="Pfam" id="PF12697"/>
    </source>
</evidence>